<dbReference type="GO" id="GO:0016757">
    <property type="term" value="F:glycosyltransferase activity"/>
    <property type="evidence" value="ECO:0007669"/>
    <property type="project" value="InterPro"/>
</dbReference>
<dbReference type="Pfam" id="PF00535">
    <property type="entry name" value="Glycos_transf_2"/>
    <property type="match status" value="2"/>
</dbReference>
<proteinExistence type="predicted"/>
<dbReference type="CDD" id="cd00761">
    <property type="entry name" value="Glyco_tranf_GTA_type"/>
    <property type="match status" value="1"/>
</dbReference>
<protein>
    <recommendedName>
        <fullName evidence="5">Glycosyltransferase</fullName>
    </recommendedName>
</protein>
<feature type="domain" description="Glycosyltransferase 2-like" evidence="2">
    <location>
        <begin position="370"/>
        <end position="480"/>
    </location>
</feature>
<dbReference type="Gene3D" id="3.40.50.2000">
    <property type="entry name" value="Glycogen Phosphorylase B"/>
    <property type="match status" value="2"/>
</dbReference>
<comment type="caution">
    <text evidence="3">The sequence shown here is derived from an EMBL/GenBank/DDBJ whole genome shotgun (WGS) entry which is preliminary data.</text>
</comment>
<organism evidence="3 4">
    <name type="scientific">Stutzerimonas stutzeri</name>
    <name type="common">Pseudomonas stutzeri</name>
    <dbReference type="NCBI Taxonomy" id="316"/>
    <lineage>
        <taxon>Bacteria</taxon>
        <taxon>Pseudomonadati</taxon>
        <taxon>Pseudomonadota</taxon>
        <taxon>Gammaproteobacteria</taxon>
        <taxon>Pseudomonadales</taxon>
        <taxon>Pseudomonadaceae</taxon>
        <taxon>Stutzerimonas</taxon>
    </lineage>
</organism>
<dbReference type="Pfam" id="PF00534">
    <property type="entry name" value="Glycos_transf_1"/>
    <property type="match status" value="1"/>
</dbReference>
<evidence type="ECO:0008006" key="5">
    <source>
        <dbReference type="Google" id="ProtNLM"/>
    </source>
</evidence>
<dbReference type="InterPro" id="IPR050834">
    <property type="entry name" value="Glycosyltransf_2"/>
</dbReference>
<dbReference type="PANTHER" id="PTHR43685">
    <property type="entry name" value="GLYCOSYLTRANSFERASE"/>
    <property type="match status" value="1"/>
</dbReference>
<dbReference type="PANTHER" id="PTHR43685:SF2">
    <property type="entry name" value="GLYCOSYLTRANSFERASE 2-LIKE DOMAIN-CONTAINING PROTEIN"/>
    <property type="match status" value="1"/>
</dbReference>
<feature type="domain" description="Glycosyl transferase family 1" evidence="1">
    <location>
        <begin position="798"/>
        <end position="934"/>
    </location>
</feature>
<dbReference type="InterPro" id="IPR001296">
    <property type="entry name" value="Glyco_trans_1"/>
</dbReference>
<evidence type="ECO:0000259" key="2">
    <source>
        <dbReference type="Pfam" id="PF00535"/>
    </source>
</evidence>
<sequence>MVAHSLMSKRRSMPTCSVRPATWSGACNLQTRNAHKTGQKKTSDRYMIKYKYALTKIEEKDFCEAADALDKLIAINPGFSEYYFSLIRSIIEPREKDINMYRKHLDEHQTYQLESFAKKLKRLTLNRFKEQKISFCIPVKNRSKVSVEWNGVTRKKTFVSSYKECPCKFELFLLKNCVQSIAKSKIEGIEFEIVIVDFDSTDEPPSNWAPAFGSPGIQVKVISLKESFSRGRGLNVAAENATGTILFFLDADMLISRELIYQTLRTNVIDKKAFFPICYSYFTPFHTEGWIRNEGWGNLSITREMYDNNKIKWWEKKSWGSEDDHMRDCLEGLYTRKRGIGFFHQWHPEDDFKTKHYEQKKNKFEVVLGVTTYNRLEYLQDFVNSWLATRNPFYQWTLIFSDDGSTDGTLEYLESLAIPDCKVHLIRHDRTGVHESTNSIIDRCLSINFDYGFKCDDDVVFLQKGWDDKYIDGMDSYPYICNYNVGWRKATPKKLDEKFVSYSDAYYSQGAFWTFTKKVLNKVGWFDTKTFGFKGYGHIDYSVRACRAGFNNFSNFFDIRDSNSYIDLQSENYKPALTENEIKKDFGLVVDEKKKKDMQILITKKREDIIYVKREPIYSFELCTTKPVVHLIIHNNHIGGAEYVHFNHAIALKELGHPIKIWSVGKGTFFDRFIASGFNINYTPKLFETSSSDWASFEKEILDGHYIYNCNSYNDDIFKNLAKERFLYYFTILHSDVDWIIKHQIQHKYFTHKFIAIHDTIKDTLVRSGVNHHKISVVRNTLESNFPFGRNIERNSKLRSAYGISPHKIVVGFVGRIAQDKNALDLIDIFEAVLKKRPDFKFIIIGGESKRTQDKGYNEEFNNKLINSPNKEDILHLGERIGDELYSLLDLIDVSINVSPSEGLPISMLEQLSKGIYCIYPRFPEIEKVLSKFKSTTIDIKQRKDLKNLSYTKEEKDLFVETIVKLRQNDLAGATQYNPSIASDLFSYSSLLDQIKNAFDAL</sequence>
<dbReference type="InterPro" id="IPR029044">
    <property type="entry name" value="Nucleotide-diphossugar_trans"/>
</dbReference>
<accession>A0A2N8RFV5</accession>
<reference evidence="3 4" key="1">
    <citation type="submission" date="2018-01" db="EMBL/GenBank/DDBJ databases">
        <title>Denitrification phenotypes of diverse strains of Pseudomonas stutzeri.</title>
        <authorList>
            <person name="Milligan D.A."/>
            <person name="Bergaust L."/>
            <person name="Bakken L.R."/>
            <person name="Frostegard A."/>
        </authorList>
    </citation>
    <scope>NUCLEOTIDE SEQUENCE [LARGE SCALE GENOMIC DNA]</scope>
    <source>
        <strain evidence="3 4">CCUG 44592</strain>
    </source>
</reference>
<evidence type="ECO:0000259" key="1">
    <source>
        <dbReference type="Pfam" id="PF00534"/>
    </source>
</evidence>
<evidence type="ECO:0000313" key="4">
    <source>
        <dbReference type="Proteomes" id="UP000236003"/>
    </source>
</evidence>
<dbReference type="SUPFAM" id="SSF53448">
    <property type="entry name" value="Nucleotide-diphospho-sugar transferases"/>
    <property type="match status" value="2"/>
</dbReference>
<dbReference type="EMBL" id="POUM01000006">
    <property type="protein sequence ID" value="PNF59969.1"/>
    <property type="molecule type" value="Genomic_DNA"/>
</dbReference>
<dbReference type="InterPro" id="IPR001173">
    <property type="entry name" value="Glyco_trans_2-like"/>
</dbReference>
<dbReference type="Proteomes" id="UP000236003">
    <property type="component" value="Unassembled WGS sequence"/>
</dbReference>
<dbReference type="SUPFAM" id="SSF53756">
    <property type="entry name" value="UDP-Glycosyltransferase/glycogen phosphorylase"/>
    <property type="match status" value="1"/>
</dbReference>
<gene>
    <name evidence="3" type="ORF">CXK99_09115</name>
</gene>
<name>A0A2N8RFV5_STUST</name>
<dbReference type="Gene3D" id="3.90.550.10">
    <property type="entry name" value="Spore Coat Polysaccharide Biosynthesis Protein SpsA, Chain A"/>
    <property type="match status" value="2"/>
</dbReference>
<evidence type="ECO:0000313" key="3">
    <source>
        <dbReference type="EMBL" id="PNF59969.1"/>
    </source>
</evidence>
<feature type="domain" description="Glycosyltransferase 2-like" evidence="2">
    <location>
        <begin position="170"/>
        <end position="294"/>
    </location>
</feature>
<dbReference type="CDD" id="cd03801">
    <property type="entry name" value="GT4_PimA-like"/>
    <property type="match status" value="1"/>
</dbReference>
<dbReference type="AlphaFoldDB" id="A0A2N8RFV5"/>